<proteinExistence type="predicted"/>
<dbReference type="InterPro" id="IPR046947">
    <property type="entry name" value="LytR-like"/>
</dbReference>
<name>A0ABN8EYK6_9BACT</name>
<dbReference type="Proteomes" id="UP000837803">
    <property type="component" value="Unassembled WGS sequence"/>
</dbReference>
<evidence type="ECO:0000313" key="2">
    <source>
        <dbReference type="EMBL" id="CAH0998836.1"/>
    </source>
</evidence>
<gene>
    <name evidence="2" type="ORF">LEM8419_00151</name>
</gene>
<accession>A0ABN8EYK6</accession>
<dbReference type="EMBL" id="CAKLPZ010000001">
    <property type="protein sequence ID" value="CAH0998836.1"/>
    <property type="molecule type" value="Genomic_DNA"/>
</dbReference>
<dbReference type="PANTHER" id="PTHR37299">
    <property type="entry name" value="TRANSCRIPTIONAL REGULATOR-RELATED"/>
    <property type="match status" value="1"/>
</dbReference>
<keyword evidence="3" id="KW-1185">Reference proteome</keyword>
<evidence type="ECO:0000313" key="3">
    <source>
        <dbReference type="Proteomes" id="UP000837803"/>
    </source>
</evidence>
<dbReference type="PANTHER" id="PTHR37299:SF1">
    <property type="entry name" value="STAGE 0 SPORULATION PROTEIN A HOMOLOG"/>
    <property type="match status" value="1"/>
</dbReference>
<dbReference type="Gene3D" id="2.40.50.1020">
    <property type="entry name" value="LytTr DNA-binding domain"/>
    <property type="match status" value="1"/>
</dbReference>
<protein>
    <recommendedName>
        <fullName evidence="1">HTH LytTR-type domain-containing protein</fullName>
    </recommendedName>
</protein>
<organism evidence="2 3">
    <name type="scientific">Neolewinella maritima</name>
    <dbReference type="NCBI Taxonomy" id="1383882"/>
    <lineage>
        <taxon>Bacteria</taxon>
        <taxon>Pseudomonadati</taxon>
        <taxon>Bacteroidota</taxon>
        <taxon>Saprospiria</taxon>
        <taxon>Saprospirales</taxon>
        <taxon>Lewinellaceae</taxon>
        <taxon>Neolewinella</taxon>
    </lineage>
</organism>
<comment type="caution">
    <text evidence="2">The sequence shown here is derived from an EMBL/GenBank/DDBJ whole genome shotgun (WGS) entry which is preliminary data.</text>
</comment>
<dbReference type="InterPro" id="IPR007492">
    <property type="entry name" value="LytTR_DNA-bd_dom"/>
</dbReference>
<feature type="domain" description="HTH LytTR-type" evidence="1">
    <location>
        <begin position="151"/>
        <end position="254"/>
    </location>
</feature>
<evidence type="ECO:0000259" key="1">
    <source>
        <dbReference type="PROSITE" id="PS50930"/>
    </source>
</evidence>
<dbReference type="SMART" id="SM00850">
    <property type="entry name" value="LytTR"/>
    <property type="match status" value="1"/>
</dbReference>
<sequence>MPLVSTPALPGAADWVAVLDSDRRAARRLRTKLRAYWPDCFRYRSFSTLSRFLGAARCHPPRLVFITTTLFGYPSGGLCTALPEGAPTVVLTSAVREPDVPPLRITDQCYLIAAGATQPVLHELVQQVGSELKPPGTEPIEQGTESPPHYLALVSQEGIRYVRASEIVYLRADSNYTTVHILGEETRVVCRSLREFDALLAPWGFLRVHQSYLINPAYVREYLRKDGGKILLAEGGEALLARSRRESFFRAMQDWCY</sequence>
<dbReference type="RefSeq" id="WP_238749057.1">
    <property type="nucleotide sequence ID" value="NZ_CAKLPZ010000001.1"/>
</dbReference>
<dbReference type="Pfam" id="PF04397">
    <property type="entry name" value="LytTR"/>
    <property type="match status" value="1"/>
</dbReference>
<reference evidence="2" key="1">
    <citation type="submission" date="2021-12" db="EMBL/GenBank/DDBJ databases">
        <authorList>
            <person name="Rodrigo-Torres L."/>
            <person name="Arahal R. D."/>
            <person name="Lucena T."/>
        </authorList>
    </citation>
    <scope>NUCLEOTIDE SEQUENCE</scope>
    <source>
        <strain evidence="2">CECT 8419</strain>
    </source>
</reference>
<dbReference type="PROSITE" id="PS50930">
    <property type="entry name" value="HTH_LYTTR"/>
    <property type="match status" value="1"/>
</dbReference>